<dbReference type="RefSeq" id="WP_078176410.1">
    <property type="nucleotide sequence ID" value="NZ_MUAI01000013.1"/>
</dbReference>
<name>A0A1S9T6K2_BACMY</name>
<accession>A0A1S9T6K2</accession>
<dbReference type="Gene3D" id="3.40.91.20">
    <property type="match status" value="1"/>
</dbReference>
<dbReference type="GO" id="GO:0000287">
    <property type="term" value="F:magnesium ion binding"/>
    <property type="evidence" value="ECO:0007669"/>
    <property type="project" value="InterPro"/>
</dbReference>
<protein>
    <recommendedName>
        <fullName evidence="3">Restriction endonuclease</fullName>
    </recommendedName>
</protein>
<evidence type="ECO:0000313" key="2">
    <source>
        <dbReference type="Proteomes" id="UP000190696"/>
    </source>
</evidence>
<dbReference type="GO" id="GO:0009307">
    <property type="term" value="P:DNA restriction-modification system"/>
    <property type="evidence" value="ECO:0007669"/>
    <property type="project" value="InterPro"/>
</dbReference>
<dbReference type="SUPFAM" id="SSF52980">
    <property type="entry name" value="Restriction endonuclease-like"/>
    <property type="match status" value="1"/>
</dbReference>
<proteinExistence type="predicted"/>
<comment type="caution">
    <text evidence="1">The sequence shown here is derived from an EMBL/GenBank/DDBJ whole genome shotgun (WGS) entry which is preliminary data.</text>
</comment>
<evidence type="ECO:0008006" key="3">
    <source>
        <dbReference type="Google" id="ProtNLM"/>
    </source>
</evidence>
<dbReference type="GO" id="GO:0009036">
    <property type="term" value="F:type II site-specific deoxyribonuclease activity"/>
    <property type="evidence" value="ECO:0007669"/>
    <property type="project" value="InterPro"/>
</dbReference>
<organism evidence="1 2">
    <name type="scientific">Bacillus mycoides</name>
    <dbReference type="NCBI Taxonomy" id="1405"/>
    <lineage>
        <taxon>Bacteria</taxon>
        <taxon>Bacillati</taxon>
        <taxon>Bacillota</taxon>
        <taxon>Bacilli</taxon>
        <taxon>Bacillales</taxon>
        <taxon>Bacillaceae</taxon>
        <taxon>Bacillus</taxon>
        <taxon>Bacillus cereus group</taxon>
    </lineage>
</organism>
<gene>
    <name evidence="1" type="ORF">BW900_16380</name>
</gene>
<dbReference type="Pfam" id="PF09195">
    <property type="entry name" value="Endonuc-BglII"/>
    <property type="match status" value="1"/>
</dbReference>
<dbReference type="AlphaFoldDB" id="A0A1S9T6K2"/>
<sequence>MQYKTYSFRYGEELFSYEPEFVHLWQEIKDVLDSIKEDDLIQHYNNNPRVSKKSISDSINDLIDYRLSEKNWERQSPIFNNSAYRPTSRNRWWTLDFAKDTISIEVAFNHGEAVAWNLIKPVLAGELNHVEKAIQTKAGVLITATDLMKKAGNFDNSIGTYEKFLQYLNPFRNILTVPLVIIGLEPPKTFKINKKTKKVELL</sequence>
<dbReference type="GO" id="GO:0003677">
    <property type="term" value="F:DNA binding"/>
    <property type="evidence" value="ECO:0007669"/>
    <property type="project" value="InterPro"/>
</dbReference>
<evidence type="ECO:0000313" key="1">
    <source>
        <dbReference type="EMBL" id="OOR05654.1"/>
    </source>
</evidence>
<dbReference type="InterPro" id="IPR011335">
    <property type="entry name" value="Restrct_endonuc-II-like"/>
</dbReference>
<dbReference type="Proteomes" id="UP000190696">
    <property type="component" value="Unassembled WGS sequence"/>
</dbReference>
<dbReference type="InterPro" id="IPR015278">
    <property type="entry name" value="BglII-like"/>
</dbReference>
<dbReference type="InterPro" id="IPR011338">
    <property type="entry name" value="BamHI/BglII/BstY"/>
</dbReference>
<reference evidence="1 2" key="1">
    <citation type="submission" date="2017-01" db="EMBL/GenBank/DDBJ databases">
        <title>Bacillus cereus isolates.</title>
        <authorList>
            <person name="Beno S.M."/>
        </authorList>
    </citation>
    <scope>NUCLEOTIDE SEQUENCE [LARGE SCALE GENOMIC DNA]</scope>
    <source>
        <strain evidence="1 2">FSL W7-1108</strain>
    </source>
</reference>
<dbReference type="EMBL" id="MUAI01000013">
    <property type="protein sequence ID" value="OOR05654.1"/>
    <property type="molecule type" value="Genomic_DNA"/>
</dbReference>